<sequence length="60" mass="6286">MSLVTLSVMITTPRVFVLIDADSGLAFLPCGGHLMLEEVRVELSLIDGAADAPMPSRATG</sequence>
<reference evidence="1 2" key="1">
    <citation type="submission" date="2021-05" db="EMBL/GenBank/DDBJ databases">
        <title>Complete genome of the cytokinin-producing biocontrol strain Pseudomonas fluorescens G20-18.</title>
        <authorList>
            <person name="Nielsen T.K."/>
            <person name="Mekureyaw M.F."/>
            <person name="Hansen L.H."/>
            <person name="Nicolaisen M.H."/>
            <person name="Roitsch T.G."/>
            <person name="Hennessy R.C."/>
        </authorList>
    </citation>
    <scope>NUCLEOTIDE SEQUENCE [LARGE SCALE GENOMIC DNA]</scope>
    <source>
        <strain evidence="1 2">G20-18</strain>
    </source>
</reference>
<gene>
    <name evidence="1" type="ORF">KJF94_18645</name>
</gene>
<dbReference type="Proteomes" id="UP000681155">
    <property type="component" value="Chromosome"/>
</dbReference>
<organism evidence="1 2">
    <name type="scientific">Pseudomonas hormoni</name>
    <dbReference type="NCBI Taxonomy" id="3093767"/>
    <lineage>
        <taxon>Bacteria</taxon>
        <taxon>Pseudomonadati</taxon>
        <taxon>Pseudomonadota</taxon>
        <taxon>Gammaproteobacteria</taxon>
        <taxon>Pseudomonadales</taxon>
        <taxon>Pseudomonadaceae</taxon>
        <taxon>Pseudomonas</taxon>
    </lineage>
</organism>
<keyword evidence="2" id="KW-1185">Reference proteome</keyword>
<evidence type="ECO:0000313" key="2">
    <source>
        <dbReference type="Proteomes" id="UP000681155"/>
    </source>
</evidence>
<name>A0ABX8ER55_9PSED</name>
<accession>A0ABX8ER55</accession>
<dbReference type="EMBL" id="CP075566">
    <property type="protein sequence ID" value="QVW21900.1"/>
    <property type="molecule type" value="Genomic_DNA"/>
</dbReference>
<evidence type="ECO:0000313" key="1">
    <source>
        <dbReference type="EMBL" id="QVW21900.1"/>
    </source>
</evidence>
<protein>
    <submittedName>
        <fullName evidence="1">Uncharacterized protein</fullName>
    </submittedName>
</protein>
<proteinExistence type="predicted"/>